<dbReference type="NCBIfam" id="NF033784">
    <property type="entry name" value="transport_merC"/>
    <property type="match status" value="1"/>
</dbReference>
<feature type="transmembrane region" description="Helical" evidence="1">
    <location>
        <begin position="67"/>
        <end position="85"/>
    </location>
</feature>
<feature type="transmembrane region" description="Helical" evidence="1">
    <location>
        <begin position="152"/>
        <end position="172"/>
    </location>
</feature>
<dbReference type="GO" id="GO:0015097">
    <property type="term" value="F:mercury ion transmembrane transporter activity"/>
    <property type="evidence" value="ECO:0007669"/>
    <property type="project" value="InterPro"/>
</dbReference>
<feature type="transmembrane region" description="Helical" evidence="1">
    <location>
        <begin position="208"/>
        <end position="227"/>
    </location>
</feature>
<evidence type="ECO:0000313" key="2">
    <source>
        <dbReference type="EMBL" id="VAW67141.1"/>
    </source>
</evidence>
<dbReference type="Pfam" id="PF03203">
    <property type="entry name" value="MerC"/>
    <property type="match status" value="1"/>
</dbReference>
<dbReference type="EMBL" id="UOFJ01000260">
    <property type="protein sequence ID" value="VAW67141.1"/>
    <property type="molecule type" value="Genomic_DNA"/>
</dbReference>
<keyword evidence="1" id="KW-0812">Transmembrane</keyword>
<organism evidence="2">
    <name type="scientific">hydrothermal vent metagenome</name>
    <dbReference type="NCBI Taxonomy" id="652676"/>
    <lineage>
        <taxon>unclassified sequences</taxon>
        <taxon>metagenomes</taxon>
        <taxon>ecological metagenomes</taxon>
    </lineage>
</organism>
<keyword evidence="1" id="KW-0472">Membrane</keyword>
<reference evidence="2" key="1">
    <citation type="submission" date="2018-06" db="EMBL/GenBank/DDBJ databases">
        <authorList>
            <person name="Zhirakovskaya E."/>
        </authorList>
    </citation>
    <scope>NUCLEOTIDE SEQUENCE</scope>
</reference>
<gene>
    <name evidence="2" type="ORF">MNBD_GAMMA10-1148</name>
</gene>
<protein>
    <submittedName>
        <fullName evidence="2">Mercuric transport protein, MerC</fullName>
    </submittedName>
</protein>
<dbReference type="AlphaFoldDB" id="A0A3B0XHI6"/>
<keyword evidence="1" id="KW-1133">Transmembrane helix</keyword>
<feature type="transmembrane region" description="Helical" evidence="1">
    <location>
        <begin position="12"/>
        <end position="31"/>
    </location>
</feature>
<feature type="transmembrane region" description="Helical" evidence="1">
    <location>
        <begin position="91"/>
        <end position="109"/>
    </location>
</feature>
<accession>A0A3B0XHI6</accession>
<sequence>MPPIALLARIGSMADLINIIISVIGIISLWQDFYLETLLPVLGAIVLLLNALGYLNHKQWLRSLMGTTGPVLLFISLYLMAQYTWSIYVNYSAFGLILIAVAIGDFTLFTRLGDKIGSLGAVVSAMGCAMCFPAIASLGGALGMGFLEQWEWTLIATILPAFAWITLALNALGYFSHRQVFRSLLGMTGPVLLLVSLYPLFQYAWSTYVTYSALGLMVAVSIGDFVYPGNRRCDDSCKI</sequence>
<dbReference type="NCBIfam" id="NF010318">
    <property type="entry name" value="PRK13755.1"/>
    <property type="match status" value="1"/>
</dbReference>
<feature type="transmembrane region" description="Helical" evidence="1">
    <location>
        <begin position="121"/>
        <end position="146"/>
    </location>
</feature>
<dbReference type="InterPro" id="IPR004891">
    <property type="entry name" value="Mercury-R_MerC"/>
</dbReference>
<dbReference type="GO" id="GO:0016020">
    <property type="term" value="C:membrane"/>
    <property type="evidence" value="ECO:0007669"/>
    <property type="project" value="InterPro"/>
</dbReference>
<evidence type="ECO:0000256" key="1">
    <source>
        <dbReference type="SAM" id="Phobius"/>
    </source>
</evidence>
<feature type="transmembrane region" description="Helical" evidence="1">
    <location>
        <begin position="184"/>
        <end position="202"/>
    </location>
</feature>
<feature type="transmembrane region" description="Helical" evidence="1">
    <location>
        <begin position="37"/>
        <end position="55"/>
    </location>
</feature>
<proteinExistence type="predicted"/>
<name>A0A3B0XHI6_9ZZZZ</name>